<keyword evidence="3" id="KW-0804">Transcription</keyword>
<dbReference type="Proteomes" id="UP000091857">
    <property type="component" value="Chromosome 15"/>
</dbReference>
<dbReference type="GO" id="GO:0003700">
    <property type="term" value="F:DNA-binding transcription factor activity"/>
    <property type="evidence" value="ECO:0000318"/>
    <property type="project" value="GO_Central"/>
</dbReference>
<feature type="region of interest" description="SAW" evidence="5">
    <location>
        <begin position="506"/>
        <end position="582"/>
    </location>
</feature>
<dbReference type="PROSITE" id="PS50985">
    <property type="entry name" value="GRAS"/>
    <property type="match status" value="1"/>
</dbReference>
<organism evidence="6 7">
    <name type="scientific">Manihot esculenta</name>
    <name type="common">Cassava</name>
    <name type="synonym">Jatropha manihot</name>
    <dbReference type="NCBI Taxonomy" id="3983"/>
    <lineage>
        <taxon>Eukaryota</taxon>
        <taxon>Viridiplantae</taxon>
        <taxon>Streptophyta</taxon>
        <taxon>Embryophyta</taxon>
        <taxon>Tracheophyta</taxon>
        <taxon>Spermatophyta</taxon>
        <taxon>Magnoliopsida</taxon>
        <taxon>eudicotyledons</taxon>
        <taxon>Gunneridae</taxon>
        <taxon>Pentapetalae</taxon>
        <taxon>rosids</taxon>
        <taxon>fabids</taxon>
        <taxon>Malpighiales</taxon>
        <taxon>Euphorbiaceae</taxon>
        <taxon>Crotonoideae</taxon>
        <taxon>Manihoteae</taxon>
        <taxon>Manihot</taxon>
    </lineage>
</organism>
<dbReference type="Gramene" id="Manes.15G005100.1.v8.1">
    <property type="protein sequence ID" value="Manes.15G005100.1.v8.1.CDS.1"/>
    <property type="gene ID" value="Manes.15G005100.v8.1"/>
</dbReference>
<name>A0A2C9UCS9_MANES</name>
<keyword evidence="7" id="KW-1185">Reference proteome</keyword>
<sequence length="584" mass="66015">MANAIFPLEEYNFGGIWDDLTSTSKSPKNLDGVNMGKIGRLFGSENWGDDGGTDYGFNQELVEEGLLFSKYQQQSYLDYEVFDDRSFDILSPTLLPCMEEIAKLGKISGGIQDASESKKKNQHDFSYASLELLKKYDIGRLSGRQIVQPRCDAQYTKFASQELSTEEIIRIAGARFIQSSCEVVGIPSMLKNPIGLSFSELSDEAAKNVELVEFLLASAEKVGHQQFERASRLLKYCDNFSSGTGNPVQRVVHYFSEALRERINLGTGRISSKGFWKKQSSDLNQEMTTLNEASLACHERIPFFQVARFTGIQAIIDNVAGAKRIHIIDLEIRCGAQWPVLMQALVSRYDCPLELLKISAIGTSSKQMIEDTGKRLASFAESMDIPFSFKVVMVPDMLDLKEDLFELDAEEAIAIYSEYSFMSLIFVPNRLESIMRVLRNIIPRVMVVMEVEANNNSPSFVKRFIESLFFYGSYFDCFDACMGRDDPNRVITELIFFHQGIRNIVAKEGEERIIRHVKIDVWRSFFARFGIIETELSTSSLYQASLVLKKFDCGSSCTLGMNEKSLLIGWKGTPMHSLSVWKFT</sequence>
<comment type="caution">
    <text evidence="6">The sequence shown here is derived from an EMBL/GenBank/DDBJ whole genome shotgun (WGS) entry which is preliminary data.</text>
</comment>
<dbReference type="GO" id="GO:0005634">
    <property type="term" value="C:nucleus"/>
    <property type="evidence" value="ECO:0000318"/>
    <property type="project" value="GO_Central"/>
</dbReference>
<reference evidence="7" key="1">
    <citation type="journal article" date="2016" name="Nat. Biotechnol.">
        <title>Sequencing wild and cultivated cassava and related species reveals extensive interspecific hybridization and genetic diversity.</title>
        <authorList>
            <person name="Bredeson J.V."/>
            <person name="Lyons J.B."/>
            <person name="Prochnik S.E."/>
            <person name="Wu G.A."/>
            <person name="Ha C.M."/>
            <person name="Edsinger-Gonzales E."/>
            <person name="Grimwood J."/>
            <person name="Schmutz J."/>
            <person name="Rabbi I.Y."/>
            <person name="Egesi C."/>
            <person name="Nauluvula P."/>
            <person name="Lebot V."/>
            <person name="Ndunguru J."/>
            <person name="Mkamilo G."/>
            <person name="Bart R.S."/>
            <person name="Setter T.L."/>
            <person name="Gleadow R.M."/>
            <person name="Kulakow P."/>
            <person name="Ferguson M.E."/>
            <person name="Rounsley S."/>
            <person name="Rokhsar D.S."/>
        </authorList>
    </citation>
    <scope>NUCLEOTIDE SEQUENCE [LARGE SCALE GENOMIC DNA]</scope>
    <source>
        <strain evidence="7">cv. AM560-2</strain>
    </source>
</reference>
<keyword evidence="2" id="KW-0805">Transcription regulation</keyword>
<comment type="subcellular location">
    <subcellularLocation>
        <location evidence="1">Nucleus</location>
    </subcellularLocation>
</comment>
<keyword evidence="4" id="KW-0539">Nucleus</keyword>
<dbReference type="PANTHER" id="PTHR31636">
    <property type="entry name" value="OSJNBA0084A10.13 PROTEIN-RELATED"/>
    <property type="match status" value="1"/>
</dbReference>
<evidence type="ECO:0000313" key="7">
    <source>
        <dbReference type="Proteomes" id="UP000091857"/>
    </source>
</evidence>
<dbReference type="Gramene" id="Manes.15G005100.2.v8.1">
    <property type="protein sequence ID" value="Manes.15G005100.2.v8.1.CDS.1"/>
    <property type="gene ID" value="Manes.15G005100.v8.1"/>
</dbReference>
<dbReference type="GO" id="GO:0006355">
    <property type="term" value="P:regulation of DNA-templated transcription"/>
    <property type="evidence" value="ECO:0000318"/>
    <property type="project" value="GO_Central"/>
</dbReference>
<feature type="short sequence motif" description="VHIID" evidence="5">
    <location>
        <begin position="325"/>
        <end position="329"/>
    </location>
</feature>
<dbReference type="OrthoDB" id="770224at2759"/>
<dbReference type="Pfam" id="PF03514">
    <property type="entry name" value="GRAS"/>
    <property type="match status" value="1"/>
</dbReference>
<proteinExistence type="inferred from homology"/>
<dbReference type="AlphaFoldDB" id="A0A2C9UCS9"/>
<evidence type="ECO:0000256" key="2">
    <source>
        <dbReference type="ARBA" id="ARBA00023015"/>
    </source>
</evidence>
<evidence type="ECO:0000256" key="1">
    <source>
        <dbReference type="ARBA" id="ARBA00004123"/>
    </source>
</evidence>
<dbReference type="EMBL" id="CM004401">
    <property type="protein sequence ID" value="OAY27661.1"/>
    <property type="molecule type" value="Genomic_DNA"/>
</dbReference>
<gene>
    <name evidence="6" type="ORF">MANES_15G005100v8</name>
</gene>
<evidence type="ECO:0000256" key="3">
    <source>
        <dbReference type="ARBA" id="ARBA00023163"/>
    </source>
</evidence>
<dbReference type="GO" id="GO:0043565">
    <property type="term" value="F:sequence-specific DNA binding"/>
    <property type="evidence" value="ECO:0000318"/>
    <property type="project" value="GO_Central"/>
</dbReference>
<evidence type="ECO:0000313" key="6">
    <source>
        <dbReference type="EMBL" id="OAY27661.1"/>
    </source>
</evidence>
<comment type="similarity">
    <text evidence="5">Belongs to the GRAS family.</text>
</comment>
<comment type="caution">
    <text evidence="5">Lacks conserved residue(s) required for the propagation of feature annotation.</text>
</comment>
<evidence type="ECO:0000256" key="4">
    <source>
        <dbReference type="ARBA" id="ARBA00023242"/>
    </source>
</evidence>
<dbReference type="STRING" id="3983.A0A2C9UCS9"/>
<evidence type="ECO:0000256" key="5">
    <source>
        <dbReference type="PROSITE-ProRule" id="PRU01191"/>
    </source>
</evidence>
<protein>
    <submittedName>
        <fullName evidence="6">Uncharacterized protein</fullName>
    </submittedName>
</protein>
<dbReference type="SMR" id="A0A2C9UCS9"/>
<accession>A0A2C9UCS9</accession>
<feature type="region of interest" description="Leucine repeat II (LRII)" evidence="5">
    <location>
        <begin position="371"/>
        <end position="403"/>
    </location>
</feature>
<dbReference type="InterPro" id="IPR005202">
    <property type="entry name" value="TF_GRAS"/>
</dbReference>